<dbReference type="GO" id="GO:0043683">
    <property type="term" value="P:type IV pilus assembly"/>
    <property type="evidence" value="ECO:0007669"/>
    <property type="project" value="InterPro"/>
</dbReference>
<dbReference type="SUPFAM" id="SSF54523">
    <property type="entry name" value="Pili subunits"/>
    <property type="match status" value="1"/>
</dbReference>
<dbReference type="PANTHER" id="PTHR30093:SF47">
    <property type="entry name" value="TYPE IV PILUS NON-CORE MINOR PILIN PILE"/>
    <property type="match status" value="1"/>
</dbReference>
<protein>
    <submittedName>
        <fullName evidence="2">Type IV pilus assembly protein PilE</fullName>
    </submittedName>
</protein>
<dbReference type="OrthoDB" id="8592370at2"/>
<name>A0A328YSR1_9BURK</name>
<dbReference type="InterPro" id="IPR045584">
    <property type="entry name" value="Pilin-like"/>
</dbReference>
<dbReference type="RefSeq" id="WP_111881002.1">
    <property type="nucleotide sequence ID" value="NZ_CBCSGC010000034.1"/>
</dbReference>
<evidence type="ECO:0000256" key="1">
    <source>
        <dbReference type="SAM" id="Phobius"/>
    </source>
</evidence>
<comment type="caution">
    <text evidence="2">The sequence shown here is derived from an EMBL/GenBank/DDBJ whole genome shotgun (WGS) entry which is preliminary data.</text>
</comment>
<dbReference type="PROSITE" id="PS00409">
    <property type="entry name" value="PROKAR_NTER_METHYL"/>
    <property type="match status" value="1"/>
</dbReference>
<keyword evidence="3" id="KW-1185">Reference proteome</keyword>
<dbReference type="Pfam" id="PF16732">
    <property type="entry name" value="ComP_DUS"/>
    <property type="match status" value="1"/>
</dbReference>
<dbReference type="PANTHER" id="PTHR30093">
    <property type="entry name" value="GENERAL SECRETION PATHWAY PROTEIN G"/>
    <property type="match status" value="1"/>
</dbReference>
<gene>
    <name evidence="2" type="ORF">AX018_105317</name>
</gene>
<keyword evidence="1" id="KW-0472">Membrane</keyword>
<evidence type="ECO:0000313" key="3">
    <source>
        <dbReference type="Proteomes" id="UP000248856"/>
    </source>
</evidence>
<sequence length="144" mass="15706">MSEMKQKGFTLIELMIVVAIIGVLAAVAYPSYMESMRKSKRTEGRNALIVFLQQQERYMTQNNTYLALNAGAEDAPFRTHSGSSGSSKEASYLIGARACGGQAIKDCVQVFATPQYNEPALREINITSLGVRGCSGVNNSVCWQ</sequence>
<dbReference type="NCBIfam" id="TIGR02532">
    <property type="entry name" value="IV_pilin_GFxxxE"/>
    <property type="match status" value="1"/>
</dbReference>
<organism evidence="2 3">
    <name type="scientific">Paracidovorax anthurii</name>
    <dbReference type="NCBI Taxonomy" id="78229"/>
    <lineage>
        <taxon>Bacteria</taxon>
        <taxon>Pseudomonadati</taxon>
        <taxon>Pseudomonadota</taxon>
        <taxon>Betaproteobacteria</taxon>
        <taxon>Burkholderiales</taxon>
        <taxon>Comamonadaceae</taxon>
        <taxon>Paracidovorax</taxon>
    </lineage>
</organism>
<feature type="transmembrane region" description="Helical" evidence="1">
    <location>
        <begin position="12"/>
        <end position="32"/>
    </location>
</feature>
<dbReference type="InterPro" id="IPR031982">
    <property type="entry name" value="PilE-like"/>
</dbReference>
<dbReference type="InterPro" id="IPR012902">
    <property type="entry name" value="N_methyl_site"/>
</dbReference>
<keyword evidence="1" id="KW-0812">Transmembrane</keyword>
<dbReference type="Gene3D" id="3.30.700.10">
    <property type="entry name" value="Glycoprotein, Type 4 Pilin"/>
    <property type="match status" value="1"/>
</dbReference>
<dbReference type="EMBL" id="QLTA01000053">
    <property type="protein sequence ID" value="RAR76163.1"/>
    <property type="molecule type" value="Genomic_DNA"/>
</dbReference>
<accession>A0A328YSR1</accession>
<dbReference type="Pfam" id="PF07963">
    <property type="entry name" value="N_methyl"/>
    <property type="match status" value="1"/>
</dbReference>
<proteinExistence type="predicted"/>
<evidence type="ECO:0000313" key="2">
    <source>
        <dbReference type="EMBL" id="RAR76163.1"/>
    </source>
</evidence>
<reference evidence="2 3" key="1">
    <citation type="submission" date="2018-06" db="EMBL/GenBank/DDBJ databases">
        <title>Genomic Encyclopedia of Archaeal and Bacterial Type Strains, Phase II (KMG-II): from individual species to whole genera.</title>
        <authorList>
            <person name="Goeker M."/>
        </authorList>
    </citation>
    <scope>NUCLEOTIDE SEQUENCE [LARGE SCALE GENOMIC DNA]</scope>
    <source>
        <strain evidence="2 3">CFPB 3232</strain>
    </source>
</reference>
<dbReference type="Proteomes" id="UP000248856">
    <property type="component" value="Unassembled WGS sequence"/>
</dbReference>
<dbReference type="AlphaFoldDB" id="A0A328YSR1"/>
<keyword evidence="1" id="KW-1133">Transmembrane helix</keyword>